<dbReference type="PANTHER" id="PTHR33449:SF1">
    <property type="entry name" value="NUCLEOID-ASSOCIATED PROTEIN YBAB"/>
    <property type="match status" value="1"/>
</dbReference>
<dbReference type="Proteomes" id="UP000005730">
    <property type="component" value="Chromosome"/>
</dbReference>
<dbReference type="PIRSF" id="PIRSF004555">
    <property type="entry name" value="UCP004555"/>
    <property type="match status" value="1"/>
</dbReference>
<comment type="similarity">
    <text evidence="2">Belongs to the YbaB/EbfC family.</text>
</comment>
<proteinExistence type="inferred from homology"/>
<dbReference type="eggNOG" id="COG0718">
    <property type="taxonomic scope" value="Bacteria"/>
</dbReference>
<dbReference type="RefSeq" id="WP_006583438.1">
    <property type="nucleotide sequence ID" value="NZ_CM001377.1"/>
</dbReference>
<comment type="subunit">
    <text evidence="2">Homodimer.</text>
</comment>
<keyword evidence="1 2" id="KW-0238">DNA-binding</keyword>
<evidence type="ECO:0000256" key="2">
    <source>
        <dbReference type="HAMAP-Rule" id="MF_00274"/>
    </source>
</evidence>
<dbReference type="Gene3D" id="3.30.1310.10">
    <property type="entry name" value="Nucleoid-associated protein YbaB-like domain"/>
    <property type="match status" value="1"/>
</dbReference>
<keyword evidence="2" id="KW-0963">Cytoplasm</keyword>
<dbReference type="SUPFAM" id="SSF82607">
    <property type="entry name" value="YbaB-like"/>
    <property type="match status" value="1"/>
</dbReference>
<dbReference type="NCBIfam" id="TIGR00103">
    <property type="entry name" value="DNA_YbaB_EbfC"/>
    <property type="match status" value="1"/>
</dbReference>
<dbReference type="GO" id="GO:0043590">
    <property type="term" value="C:bacterial nucleoid"/>
    <property type="evidence" value="ECO:0007669"/>
    <property type="project" value="UniProtKB-UniRule"/>
</dbReference>
<organism evidence="4 5">
    <name type="scientific">Thermanaerovibrio velox DSM 12556</name>
    <dbReference type="NCBI Taxonomy" id="926567"/>
    <lineage>
        <taxon>Bacteria</taxon>
        <taxon>Thermotogati</taxon>
        <taxon>Synergistota</taxon>
        <taxon>Synergistia</taxon>
        <taxon>Synergistales</taxon>
        <taxon>Synergistaceae</taxon>
        <taxon>Thermanaerovibrio</taxon>
    </lineage>
</organism>
<evidence type="ECO:0000256" key="1">
    <source>
        <dbReference type="ARBA" id="ARBA00023125"/>
    </source>
</evidence>
<dbReference type="AlphaFoldDB" id="H0URK5"/>
<dbReference type="STRING" id="926567.TheveDRAFT_0795"/>
<dbReference type="Pfam" id="PF02575">
    <property type="entry name" value="YbaB_DNA_bd"/>
    <property type="match status" value="1"/>
</dbReference>
<keyword evidence="3" id="KW-0175">Coiled coil</keyword>
<evidence type="ECO:0000313" key="5">
    <source>
        <dbReference type="Proteomes" id="UP000005730"/>
    </source>
</evidence>
<dbReference type="PANTHER" id="PTHR33449">
    <property type="entry name" value="NUCLEOID-ASSOCIATED PROTEIN YBAB"/>
    <property type="match status" value="1"/>
</dbReference>
<evidence type="ECO:0000313" key="4">
    <source>
        <dbReference type="EMBL" id="EHM09944.1"/>
    </source>
</evidence>
<comment type="function">
    <text evidence="2">Binds to DNA and alters its conformation. May be involved in regulation of gene expression, nucleoid organization and DNA protection.</text>
</comment>
<dbReference type="InterPro" id="IPR036894">
    <property type="entry name" value="YbaB-like_sf"/>
</dbReference>
<dbReference type="GO" id="GO:0003677">
    <property type="term" value="F:DNA binding"/>
    <property type="evidence" value="ECO:0007669"/>
    <property type="project" value="UniProtKB-UniRule"/>
</dbReference>
<reference evidence="4 5" key="1">
    <citation type="submission" date="2011-10" db="EMBL/GenBank/DDBJ databases">
        <title>The Noncontiguous Finished genome of Thermanaerovibrio velox DSM 12556.</title>
        <authorList>
            <consortium name="US DOE Joint Genome Institute (JGI-PGF)"/>
            <person name="Lucas S."/>
            <person name="Copeland A."/>
            <person name="Lapidus A."/>
            <person name="Glavina del Rio T."/>
            <person name="Dalin E."/>
            <person name="Tice H."/>
            <person name="Bruce D."/>
            <person name="Goodwin L."/>
            <person name="Pitluck S."/>
            <person name="Peters L."/>
            <person name="Mikhailova N."/>
            <person name="Teshima H."/>
            <person name="Kyrpides N."/>
            <person name="Mavromatis K."/>
            <person name="Ivanova N."/>
            <person name="Markowitz V."/>
            <person name="Cheng J.-F."/>
            <person name="Hugenholtz P."/>
            <person name="Woyke T."/>
            <person name="Wu D."/>
            <person name="Spring S."/>
            <person name="Brambilla E.-M."/>
            <person name="Klenk H.-P."/>
            <person name="Eisen J.A."/>
        </authorList>
    </citation>
    <scope>NUCLEOTIDE SEQUENCE [LARGE SCALE GENOMIC DNA]</scope>
    <source>
        <strain evidence="4 5">DSM 12556</strain>
    </source>
</reference>
<comment type="subcellular location">
    <subcellularLocation>
        <location evidence="2">Cytoplasm</location>
        <location evidence="2">Nucleoid</location>
    </subcellularLocation>
</comment>
<dbReference type="EMBL" id="CM001377">
    <property type="protein sequence ID" value="EHM09944.1"/>
    <property type="molecule type" value="Genomic_DNA"/>
</dbReference>
<protein>
    <recommendedName>
        <fullName evidence="2">Nucleoid-associated protein TheveDRAFT_0795</fullName>
    </recommendedName>
</protein>
<accession>H0URK5</accession>
<dbReference type="OrthoDB" id="9795263at2"/>
<sequence>MKIDKIFKQAQRVQAQMATLQEELAKTEHQGSSGGGMVTARVNGQGDLLSVKISKEVIDPSDPEMLEDLVVSAVNDALRKSRDFASERMNRLTGGLGFGGF</sequence>
<gene>
    <name evidence="4" type="ORF">TheveDRAFT_0795</name>
</gene>
<dbReference type="HAMAP" id="MF_00274">
    <property type="entry name" value="DNA_YbaB_EbfC"/>
    <property type="match status" value="1"/>
</dbReference>
<dbReference type="InterPro" id="IPR004401">
    <property type="entry name" value="YbaB/EbfC"/>
</dbReference>
<dbReference type="GO" id="GO:0005829">
    <property type="term" value="C:cytosol"/>
    <property type="evidence" value="ECO:0007669"/>
    <property type="project" value="TreeGrafter"/>
</dbReference>
<dbReference type="HOGENOM" id="CLU_140930_2_2_0"/>
<name>H0URK5_9BACT</name>
<evidence type="ECO:0000256" key="3">
    <source>
        <dbReference type="SAM" id="Coils"/>
    </source>
</evidence>
<feature type="coiled-coil region" evidence="3">
    <location>
        <begin position="3"/>
        <end position="30"/>
    </location>
</feature>
<keyword evidence="5" id="KW-1185">Reference proteome</keyword>